<dbReference type="PANTHER" id="PTHR11608:SF0">
    <property type="entry name" value="BIFUNCTIONAL PROTEIN PYRR"/>
    <property type="match status" value="1"/>
</dbReference>
<dbReference type="Proteomes" id="UP000184394">
    <property type="component" value="Unassembled WGS sequence"/>
</dbReference>
<evidence type="ECO:0000259" key="6">
    <source>
        <dbReference type="Pfam" id="PF00156"/>
    </source>
</evidence>
<dbReference type="PANTHER" id="PTHR11608">
    <property type="entry name" value="BIFUNCTIONAL PROTEIN PYRR"/>
    <property type="match status" value="1"/>
</dbReference>
<keyword evidence="2 5" id="KW-0806">Transcription termination</keyword>
<dbReference type="GO" id="GO:0004845">
    <property type="term" value="F:uracil phosphoribosyltransferase activity"/>
    <property type="evidence" value="ECO:0007669"/>
    <property type="project" value="UniProtKB-UniRule"/>
</dbReference>
<keyword evidence="5 7" id="KW-0808">Transferase</keyword>
<evidence type="ECO:0000256" key="5">
    <source>
        <dbReference type="HAMAP-Rule" id="MF_01219"/>
    </source>
</evidence>
<evidence type="ECO:0000313" key="8">
    <source>
        <dbReference type="Proteomes" id="UP000184394"/>
    </source>
</evidence>
<name>A0A1M7M565_RUMFL</name>
<evidence type="ECO:0000256" key="4">
    <source>
        <dbReference type="ARBA" id="ARBA00023163"/>
    </source>
</evidence>
<protein>
    <recommendedName>
        <fullName evidence="5">Bifunctional protein PyrR</fullName>
    </recommendedName>
    <domain>
        <recommendedName>
            <fullName evidence="5">Pyrimidine operon regulatory protein</fullName>
        </recommendedName>
    </domain>
    <domain>
        <recommendedName>
            <fullName evidence="5">Uracil phosphoribosyltransferase</fullName>
            <shortName evidence="5">UPRTase</shortName>
            <ecNumber evidence="5">2.4.2.9</ecNumber>
        </recommendedName>
    </domain>
</protein>
<dbReference type="RefSeq" id="WP_072952245.1">
    <property type="nucleotide sequence ID" value="NZ_FRCT01000018.1"/>
</dbReference>
<dbReference type="CDD" id="cd06223">
    <property type="entry name" value="PRTases_typeI"/>
    <property type="match status" value="1"/>
</dbReference>
<organism evidence="7 8">
    <name type="scientific">Ruminococcus flavefaciens</name>
    <dbReference type="NCBI Taxonomy" id="1265"/>
    <lineage>
        <taxon>Bacteria</taxon>
        <taxon>Bacillati</taxon>
        <taxon>Bacillota</taxon>
        <taxon>Clostridia</taxon>
        <taxon>Eubacteriales</taxon>
        <taxon>Oscillospiraceae</taxon>
        <taxon>Ruminococcus</taxon>
    </lineage>
</organism>
<dbReference type="HAMAP" id="MF_01219">
    <property type="entry name" value="PyrR"/>
    <property type="match status" value="1"/>
</dbReference>
<dbReference type="GO" id="GO:0003723">
    <property type="term" value="F:RNA binding"/>
    <property type="evidence" value="ECO:0007669"/>
    <property type="project" value="UniProtKB-UniRule"/>
</dbReference>
<comment type="function">
    <text evidence="5">Also displays a weak uracil phosphoribosyltransferase activity which is not physiologically significant.</text>
</comment>
<comment type="catalytic activity">
    <reaction evidence="5">
        <text>UMP + diphosphate = 5-phospho-alpha-D-ribose 1-diphosphate + uracil</text>
        <dbReference type="Rhea" id="RHEA:13017"/>
        <dbReference type="ChEBI" id="CHEBI:17568"/>
        <dbReference type="ChEBI" id="CHEBI:33019"/>
        <dbReference type="ChEBI" id="CHEBI:57865"/>
        <dbReference type="ChEBI" id="CHEBI:58017"/>
        <dbReference type="EC" id="2.4.2.9"/>
    </reaction>
</comment>
<gene>
    <name evidence="5" type="primary">pyrR</name>
    <name evidence="7" type="ORF">SAMN04487860_11845</name>
</gene>
<dbReference type="Gene3D" id="3.40.50.2020">
    <property type="match status" value="1"/>
</dbReference>
<keyword evidence="5 7" id="KW-0328">Glycosyltransferase</keyword>
<dbReference type="AlphaFoldDB" id="A0A1M7M565"/>
<dbReference type="NCBIfam" id="NF003549">
    <property type="entry name" value="PRK05205.1-5"/>
    <property type="match status" value="1"/>
</dbReference>
<keyword evidence="4 5" id="KW-0804">Transcription</keyword>
<dbReference type="NCBIfam" id="NF003548">
    <property type="entry name" value="PRK05205.1-4"/>
    <property type="match status" value="1"/>
</dbReference>
<dbReference type="EC" id="2.4.2.9" evidence="5"/>
<comment type="function">
    <text evidence="5">Regulates transcriptional attenuation of the pyrimidine nucleotide (pyr) operon by binding in a uridine-dependent manner to specific sites on pyr mRNA. This disrupts an antiterminator hairpin in the RNA and favors formation of a downstream transcription terminator, leading to a reduced expression of downstream genes.</text>
</comment>
<dbReference type="SUPFAM" id="SSF53271">
    <property type="entry name" value="PRTase-like"/>
    <property type="match status" value="1"/>
</dbReference>
<evidence type="ECO:0000256" key="1">
    <source>
        <dbReference type="ARBA" id="ARBA00005565"/>
    </source>
</evidence>
<keyword evidence="5" id="KW-0694">RNA-binding</keyword>
<evidence type="ECO:0000256" key="2">
    <source>
        <dbReference type="ARBA" id="ARBA00022472"/>
    </source>
</evidence>
<proteinExistence type="inferred from homology"/>
<dbReference type="InterPro" id="IPR029057">
    <property type="entry name" value="PRTase-like"/>
</dbReference>
<dbReference type="EMBL" id="FRCT01000018">
    <property type="protein sequence ID" value="SHM85378.1"/>
    <property type="molecule type" value="Genomic_DNA"/>
</dbReference>
<dbReference type="GO" id="GO:0006353">
    <property type="term" value="P:DNA-templated transcription termination"/>
    <property type="evidence" value="ECO:0007669"/>
    <property type="project" value="UniProtKB-UniRule"/>
</dbReference>
<reference evidence="7 8" key="1">
    <citation type="submission" date="2016-11" db="EMBL/GenBank/DDBJ databases">
        <authorList>
            <person name="Jaros S."/>
            <person name="Januszkiewicz K."/>
            <person name="Wedrychowicz H."/>
        </authorList>
    </citation>
    <scope>NUCLEOTIDE SEQUENCE [LARGE SCALE GENOMIC DNA]</scope>
    <source>
        <strain evidence="7 8">Y1</strain>
    </source>
</reference>
<comment type="subunit">
    <text evidence="5">Homodimer and homohexamer; in equilibrium.</text>
</comment>
<evidence type="ECO:0000313" key="7">
    <source>
        <dbReference type="EMBL" id="SHM85378.1"/>
    </source>
</evidence>
<dbReference type="InterPro" id="IPR000836">
    <property type="entry name" value="PRTase_dom"/>
</dbReference>
<dbReference type="OrthoDB" id="9802227at2"/>
<feature type="short sequence motif" description="PRPP-binding" evidence="5">
    <location>
        <begin position="96"/>
        <end position="108"/>
    </location>
</feature>
<dbReference type="Pfam" id="PF00156">
    <property type="entry name" value="Pribosyltran"/>
    <property type="match status" value="1"/>
</dbReference>
<dbReference type="FunFam" id="3.40.50.2020:FF:000020">
    <property type="entry name" value="Bifunctional protein PyrR"/>
    <property type="match status" value="1"/>
</dbReference>
<evidence type="ECO:0000256" key="3">
    <source>
        <dbReference type="ARBA" id="ARBA00023015"/>
    </source>
</evidence>
<sequence>MDTKRIIMDDKAVNRAIARISYEIIERNKGTEDLCIVGIFSRGVPIGRRIAAKLSELEKNDVPFGALDITPYRDDSRSAGEAEKTDIPFDITDKNVVIVDDVIFTGRSSRAAIDALIKRGRPRTIQLAVLVDRGHRELPIRPDYVGKNLPTSHSEVVKVSAMEIDGSDGVVIY</sequence>
<dbReference type="InterPro" id="IPR050137">
    <property type="entry name" value="PyrR_bifunctional"/>
</dbReference>
<dbReference type="InterPro" id="IPR023050">
    <property type="entry name" value="PyrR"/>
</dbReference>
<feature type="domain" description="Phosphoribosyltransferase" evidence="6">
    <location>
        <begin position="9"/>
        <end position="150"/>
    </location>
</feature>
<accession>A0A1M7M565</accession>
<comment type="similarity">
    <text evidence="1 5">Belongs to the purine/pyrimidine phosphoribosyltransferase family. PyrR subfamily.</text>
</comment>
<keyword evidence="3 5" id="KW-0805">Transcription regulation</keyword>